<dbReference type="SUPFAM" id="SSF64356">
    <property type="entry name" value="SNARE-like"/>
    <property type="match status" value="1"/>
</dbReference>
<dbReference type="GeneID" id="43579425"/>
<accession>A0A5E8B5V1</accession>
<dbReference type="SUPFAM" id="SSF49447">
    <property type="entry name" value="Second domain of Mu2 adaptin subunit (ap50) of ap2 adaptor"/>
    <property type="match status" value="1"/>
</dbReference>
<protein>
    <recommendedName>
        <fullName evidence="6">MHD domain-containing protein</fullName>
    </recommendedName>
</protein>
<dbReference type="GO" id="GO:0006886">
    <property type="term" value="P:intracellular protein transport"/>
    <property type="evidence" value="ECO:0007669"/>
    <property type="project" value="InterPro"/>
</dbReference>
<keyword evidence="3" id="KW-0653">Protein transport</keyword>
<reference evidence="7 8" key="1">
    <citation type="submission" date="2019-09" db="EMBL/GenBank/DDBJ databases">
        <authorList>
            <person name="Brejova B."/>
        </authorList>
    </citation>
    <scope>NUCLEOTIDE SEQUENCE [LARGE SCALE GENOMIC DNA]</scope>
</reference>
<name>A0A5E8B5V1_9ASCO</name>
<feature type="domain" description="MHD" evidence="6">
    <location>
        <begin position="222"/>
        <end position="590"/>
    </location>
</feature>
<dbReference type="Pfam" id="PF00928">
    <property type="entry name" value="Adap_comp_sub"/>
    <property type="match status" value="1"/>
</dbReference>
<evidence type="ECO:0000256" key="1">
    <source>
        <dbReference type="ARBA" id="ARBA00004308"/>
    </source>
</evidence>
<sequence length="590" mass="63951">MAAIEAIYIIDLNGKVVLDYPTCPSPPPIETLIPYIISPENGLILSASTDSIRSDTTSAQLLHEYQRQLRPPIIEVSSSLLLFHQKYGNIIFLLPCSSTTPAFLPYEFIARLIETFESYLSAPLLPTKIESNFDIIAMVLAEMIDGGLPVTTEPDAIHDLVQPSGAISKLISTATGNMPSHTITNPSDIPWRRANVRHANNELFVDIIETITSVIPPTRKATASFSTAASSAYSSAVPSGPTTSRPLISRVDGNVFISSHLSGVPEVSLSLNTGSHKLLYPAFHPCVRYEKFENYAPDSATSPSSNGPGGPSAISNSSAGKHATFSFIPPDGKFLLASYTLDHVSLGLVQADLRTGLGPKRDEFEVRVWTLMSRDTKYIENLSLSIAYDSDLIRVLKPLRVSTGDLNAVPGASAAEWQFGAKTPLGWNATLRGTLVKIEAEADSEDETKDDNKDQEVVVVSSKPRAHKSATSLFDLQNTEDNESIASTDEKKKKKKKSKKKTKDSDDSVSPPPSSAHKVFQKPVPTPKLLSNKPIYPTHVTLSYKAIGQVPSGTKVQSLKITNSRGSGDSATKPFKGVRYITLTGDYVIR</sequence>
<dbReference type="EMBL" id="CABVLU010000001">
    <property type="protein sequence ID" value="VVT44993.1"/>
    <property type="molecule type" value="Genomic_DNA"/>
</dbReference>
<evidence type="ECO:0000313" key="7">
    <source>
        <dbReference type="EMBL" id="VVT44993.1"/>
    </source>
</evidence>
<evidence type="ECO:0000256" key="4">
    <source>
        <dbReference type="ARBA" id="ARBA00023136"/>
    </source>
</evidence>
<keyword evidence="4" id="KW-0472">Membrane</keyword>
<evidence type="ECO:0000259" key="6">
    <source>
        <dbReference type="PROSITE" id="PS51072"/>
    </source>
</evidence>
<proteinExistence type="predicted"/>
<dbReference type="InterPro" id="IPR001392">
    <property type="entry name" value="Clathrin_mu"/>
</dbReference>
<dbReference type="InterPro" id="IPR036168">
    <property type="entry name" value="AP2_Mu_C_sf"/>
</dbReference>
<keyword evidence="8" id="KW-1185">Reference proteome</keyword>
<dbReference type="GO" id="GO:0030131">
    <property type="term" value="C:clathrin adaptor complex"/>
    <property type="evidence" value="ECO:0007669"/>
    <property type="project" value="InterPro"/>
</dbReference>
<dbReference type="PANTHER" id="PTHR10529">
    <property type="entry name" value="AP COMPLEX SUBUNIT MU"/>
    <property type="match status" value="1"/>
</dbReference>
<dbReference type="InterPro" id="IPR028565">
    <property type="entry name" value="MHD"/>
</dbReference>
<dbReference type="PRINTS" id="PR00314">
    <property type="entry name" value="CLATHRINADPT"/>
</dbReference>
<dbReference type="OrthoDB" id="870at2759"/>
<dbReference type="PROSITE" id="PS51072">
    <property type="entry name" value="MHD"/>
    <property type="match status" value="1"/>
</dbReference>
<dbReference type="GO" id="GO:0012505">
    <property type="term" value="C:endomembrane system"/>
    <property type="evidence" value="ECO:0007669"/>
    <property type="project" value="UniProtKB-SubCell"/>
</dbReference>
<comment type="subcellular location">
    <subcellularLocation>
        <location evidence="1">Endomembrane system</location>
    </subcellularLocation>
</comment>
<dbReference type="GO" id="GO:0016192">
    <property type="term" value="P:vesicle-mediated transport"/>
    <property type="evidence" value="ECO:0007669"/>
    <property type="project" value="InterPro"/>
</dbReference>
<dbReference type="Gene3D" id="2.60.40.1170">
    <property type="entry name" value="Mu homology domain, subdomain B"/>
    <property type="match status" value="1"/>
</dbReference>
<dbReference type="InterPro" id="IPR011012">
    <property type="entry name" value="Longin-like_dom_sf"/>
</dbReference>
<evidence type="ECO:0000256" key="5">
    <source>
        <dbReference type="SAM" id="MobiDB-lite"/>
    </source>
</evidence>
<evidence type="ECO:0000313" key="8">
    <source>
        <dbReference type="Proteomes" id="UP000398389"/>
    </source>
</evidence>
<dbReference type="InterPro" id="IPR050431">
    <property type="entry name" value="Adaptor_comp_med_subunit"/>
</dbReference>
<dbReference type="AlphaFoldDB" id="A0A5E8B5V1"/>
<feature type="region of interest" description="Disordered" evidence="5">
    <location>
        <begin position="442"/>
        <end position="532"/>
    </location>
</feature>
<dbReference type="Proteomes" id="UP000398389">
    <property type="component" value="Unassembled WGS sequence"/>
</dbReference>
<evidence type="ECO:0000256" key="2">
    <source>
        <dbReference type="ARBA" id="ARBA00022448"/>
    </source>
</evidence>
<gene>
    <name evidence="7" type="ORF">SAPINGB_P000602</name>
</gene>
<keyword evidence="2" id="KW-0813">Transport</keyword>
<evidence type="ECO:0000256" key="3">
    <source>
        <dbReference type="ARBA" id="ARBA00022927"/>
    </source>
</evidence>
<organism evidence="7 8">
    <name type="scientific">Magnusiomyces paraingens</name>
    <dbReference type="NCBI Taxonomy" id="2606893"/>
    <lineage>
        <taxon>Eukaryota</taxon>
        <taxon>Fungi</taxon>
        <taxon>Dikarya</taxon>
        <taxon>Ascomycota</taxon>
        <taxon>Saccharomycotina</taxon>
        <taxon>Dipodascomycetes</taxon>
        <taxon>Dipodascales</taxon>
        <taxon>Dipodascaceae</taxon>
        <taxon>Magnusiomyces</taxon>
    </lineage>
</organism>
<dbReference type="Gene3D" id="3.30.450.60">
    <property type="match status" value="1"/>
</dbReference>
<dbReference type="RefSeq" id="XP_031851216.1">
    <property type="nucleotide sequence ID" value="XM_031995325.1"/>
</dbReference>
<feature type="compositionally biased region" description="Basic residues" evidence="5">
    <location>
        <begin position="492"/>
        <end position="502"/>
    </location>
</feature>